<reference evidence="5 6" key="1">
    <citation type="journal article" date="2022" name="Nat. Genet.">
        <title>Improved pea reference genome and pan-genome highlight genomic features and evolutionary characteristics.</title>
        <authorList>
            <person name="Yang T."/>
            <person name="Liu R."/>
            <person name="Luo Y."/>
            <person name="Hu S."/>
            <person name="Wang D."/>
            <person name="Wang C."/>
            <person name="Pandey M.K."/>
            <person name="Ge S."/>
            <person name="Xu Q."/>
            <person name="Li N."/>
            <person name="Li G."/>
            <person name="Huang Y."/>
            <person name="Saxena R.K."/>
            <person name="Ji Y."/>
            <person name="Li M."/>
            <person name="Yan X."/>
            <person name="He Y."/>
            <person name="Liu Y."/>
            <person name="Wang X."/>
            <person name="Xiang C."/>
            <person name="Varshney R.K."/>
            <person name="Ding H."/>
            <person name="Gao S."/>
            <person name="Zong X."/>
        </authorList>
    </citation>
    <scope>NUCLEOTIDE SEQUENCE [LARGE SCALE GENOMIC DNA]</scope>
    <source>
        <strain evidence="5 6">cv. Zhongwan 6</strain>
    </source>
</reference>
<dbReference type="PANTHER" id="PTHR11017">
    <property type="entry name" value="LEUCINE-RICH REPEAT-CONTAINING PROTEIN"/>
    <property type="match status" value="1"/>
</dbReference>
<dbReference type="Gene3D" id="3.80.10.10">
    <property type="entry name" value="Ribonuclease Inhibitor"/>
    <property type="match status" value="2"/>
</dbReference>
<keyword evidence="6" id="KW-1185">Reference proteome</keyword>
<comment type="caution">
    <text evidence="5">The sequence shown here is derived from an EMBL/GenBank/DDBJ whole genome shotgun (WGS) entry which is preliminary data.</text>
</comment>
<dbReference type="AlphaFoldDB" id="A0A9D4XLL5"/>
<dbReference type="SUPFAM" id="SSF52058">
    <property type="entry name" value="L domain-like"/>
    <property type="match status" value="1"/>
</dbReference>
<organism evidence="5 6">
    <name type="scientific">Pisum sativum</name>
    <name type="common">Garden pea</name>
    <name type="synonym">Lathyrus oleraceus</name>
    <dbReference type="NCBI Taxonomy" id="3888"/>
    <lineage>
        <taxon>Eukaryota</taxon>
        <taxon>Viridiplantae</taxon>
        <taxon>Streptophyta</taxon>
        <taxon>Embryophyta</taxon>
        <taxon>Tracheophyta</taxon>
        <taxon>Spermatophyta</taxon>
        <taxon>Magnoliopsida</taxon>
        <taxon>eudicotyledons</taxon>
        <taxon>Gunneridae</taxon>
        <taxon>Pentapetalae</taxon>
        <taxon>rosids</taxon>
        <taxon>fabids</taxon>
        <taxon>Fabales</taxon>
        <taxon>Fabaceae</taxon>
        <taxon>Papilionoideae</taxon>
        <taxon>50 kb inversion clade</taxon>
        <taxon>NPAAA clade</taxon>
        <taxon>Hologalegina</taxon>
        <taxon>IRL clade</taxon>
        <taxon>Fabeae</taxon>
        <taxon>Lathyrus</taxon>
    </lineage>
</organism>
<dbReference type="InterPro" id="IPR044974">
    <property type="entry name" value="Disease_R_plants"/>
</dbReference>
<keyword evidence="1" id="KW-0433">Leucine-rich repeat</keyword>
<protein>
    <recommendedName>
        <fullName evidence="4">TIR domain-containing protein</fullName>
    </recommendedName>
</protein>
<sequence>MASYDVFISFRGDDTRSGFTSHLYEALCRSYCLTYIDYRIEKGNNVWEELVKAIKKSTLFLVVFSDDYASSAWCLNELVEIMECHKNEPDNVVVIPVFYKVEPSQVRKQTGSYATAFAKHMKKDKDKIQKWKDVLSQAADLSGFPSTAYRSESVMIEEIARVVLGKLNHKHKNEITNNFILDENYRSIESLVKIDSAEVQVIGLWGMGGIGKTTLAAAIFQKFSIQYEGSCFFENVTDESKRHGINYVCNKLLSKLLREDLDIDTLKVIPSMVMTRLKRMKAFIVLDDVHTSELLQNLIGVRHCWLGAGSTVIVTTRDNHVLKKGGIHKIHQVKEMNSKNSLQLFSLNAFDKVLPKEGYMDLSKRAIDYAKGNPLALKVLGSFLCSKNQLEWNCALAKLKEIPNAEIDRILRWSYNELDEKEKNIFLDIACFLRGHERNRITKILNECGFFADIGIRHLLDKALIRVDSKNCIQMHDLIQEMGKQIVREESLKTPGHRSRLCDLKEVCDVLKYDRGTETVEAIILDATEDTHINLSPKAFAKMLNLRLLAFRDHKAVRPVNLPQGLDLLPENLRYFLWDGYPCKSLPPTFCPEMLVELFLRYSQVEKLWDGVLTLPNLEILDVKYSQKLIECPNVSGSPNLKEVDFSGCVSLLEVDSSIFLLQKLENLSLRKCTSLKILSSNTCSPALLNFDATNCINLQEFSVSFASVDRLCLSLPKFGTNELPSSILHFKNLWFFDCPISESLVNLPENFAMCIWLVSESLLKVERDTSITLSKILPSPAFLTVKMLIIDHVSILSEIPDNISLLSSLEFLSLNGIAIRSLPESIKYLPQLESLDVYNCNKLQSIPALSQFIPYFTVCKCESLEKVLSSTNEPSDKPKCGFILLNCIKLDPRSYQTVLKDAIAGIELGARLNSENEDPFLEQDDDIIEYFLPAMSGMENWSRYRSTQVSVTLEFPSNLLGFAYYLVLSQGHIGYDVGFGCECYLDNSSCERIHITSLTKGNFSNMLNSYDGPSIYLMMNHLVLWYDPASCEKIMEAVEEIKAISDVNNTSYNPKLTFRFFIDESLYSEVMIVECGFHWIYPFEGSAVPKRNDGFDSDDKEEAVLLTNKLEQCVVGTQSNLEVIIVDSGFHWMHPFNFESDDDEEDIVPLEYEDFEFDDEEDIVPLEYEDFDFGDEEDTVHLEYEDFEFDDEEDTVHLEYEDFEFDDSEDISYSLERLLHIGFDGDMLEKREENCN</sequence>
<dbReference type="InterPro" id="IPR058192">
    <property type="entry name" value="WHD_ROQ1-like"/>
</dbReference>
<dbReference type="PANTHER" id="PTHR11017:SF512">
    <property type="entry name" value="ADP-RIBOSYL CYCLASE_CYCLIC ADP-RIBOSE HYDROLASE"/>
    <property type="match status" value="1"/>
</dbReference>
<gene>
    <name evidence="5" type="ORF">KIW84_045892</name>
</gene>
<dbReference type="InterPro" id="IPR002182">
    <property type="entry name" value="NB-ARC"/>
</dbReference>
<dbReference type="Proteomes" id="UP001058974">
    <property type="component" value="Chromosome 4"/>
</dbReference>
<dbReference type="EMBL" id="JAMSHJ010000004">
    <property type="protein sequence ID" value="KAI5422628.1"/>
    <property type="molecule type" value="Genomic_DNA"/>
</dbReference>
<dbReference type="Gene3D" id="1.10.8.430">
    <property type="entry name" value="Helical domain of apoptotic protease-activating factors"/>
    <property type="match status" value="1"/>
</dbReference>
<dbReference type="Pfam" id="PF07725">
    <property type="entry name" value="LRR_3"/>
    <property type="match status" value="1"/>
</dbReference>
<dbReference type="PRINTS" id="PR00364">
    <property type="entry name" value="DISEASERSIST"/>
</dbReference>
<keyword evidence="3" id="KW-0520">NAD</keyword>
<name>A0A9D4XLL5_PEA</name>
<evidence type="ECO:0000256" key="1">
    <source>
        <dbReference type="ARBA" id="ARBA00022614"/>
    </source>
</evidence>
<dbReference type="GO" id="GO:0006952">
    <property type="term" value="P:defense response"/>
    <property type="evidence" value="ECO:0007669"/>
    <property type="project" value="InterPro"/>
</dbReference>
<dbReference type="InterPro" id="IPR035897">
    <property type="entry name" value="Toll_tir_struct_dom_sf"/>
</dbReference>
<dbReference type="SUPFAM" id="SSF52540">
    <property type="entry name" value="P-loop containing nucleoside triphosphate hydrolases"/>
    <property type="match status" value="1"/>
</dbReference>
<dbReference type="SMART" id="SM00255">
    <property type="entry name" value="TIR"/>
    <property type="match status" value="1"/>
</dbReference>
<dbReference type="Pfam" id="PF01582">
    <property type="entry name" value="TIR"/>
    <property type="match status" value="1"/>
</dbReference>
<dbReference type="InterPro" id="IPR042197">
    <property type="entry name" value="Apaf_helical"/>
</dbReference>
<keyword evidence="2" id="KW-0677">Repeat</keyword>
<dbReference type="InterPro" id="IPR032675">
    <property type="entry name" value="LRR_dom_sf"/>
</dbReference>
<dbReference type="SUPFAM" id="SSF52200">
    <property type="entry name" value="Toll/Interleukin receptor TIR domain"/>
    <property type="match status" value="1"/>
</dbReference>
<dbReference type="OrthoDB" id="1419422at2759"/>
<evidence type="ECO:0000256" key="3">
    <source>
        <dbReference type="ARBA" id="ARBA00023027"/>
    </source>
</evidence>
<feature type="domain" description="TIR" evidence="4">
    <location>
        <begin position="2"/>
        <end position="167"/>
    </location>
</feature>
<dbReference type="GO" id="GO:0043531">
    <property type="term" value="F:ADP binding"/>
    <property type="evidence" value="ECO:0007669"/>
    <property type="project" value="InterPro"/>
</dbReference>
<dbReference type="InterPro" id="IPR011713">
    <property type="entry name" value="Leu-rich_rpt_3"/>
</dbReference>
<dbReference type="PROSITE" id="PS50104">
    <property type="entry name" value="TIR"/>
    <property type="match status" value="1"/>
</dbReference>
<accession>A0A9D4XLL5</accession>
<dbReference type="FunFam" id="3.40.50.10140:FF:000007">
    <property type="entry name" value="Disease resistance protein (TIR-NBS-LRR class)"/>
    <property type="match status" value="1"/>
</dbReference>
<evidence type="ECO:0000256" key="2">
    <source>
        <dbReference type="ARBA" id="ARBA00022737"/>
    </source>
</evidence>
<evidence type="ECO:0000259" key="4">
    <source>
        <dbReference type="PROSITE" id="PS50104"/>
    </source>
</evidence>
<dbReference type="InterPro" id="IPR027417">
    <property type="entry name" value="P-loop_NTPase"/>
</dbReference>
<dbReference type="Gramene" id="Psat04G0589200-T1">
    <property type="protein sequence ID" value="KAI5422628.1"/>
    <property type="gene ID" value="KIW84_045892"/>
</dbReference>
<evidence type="ECO:0000313" key="5">
    <source>
        <dbReference type="EMBL" id="KAI5422628.1"/>
    </source>
</evidence>
<proteinExistence type="predicted"/>
<dbReference type="Pfam" id="PF00931">
    <property type="entry name" value="NB-ARC"/>
    <property type="match status" value="1"/>
</dbReference>
<dbReference type="Gene3D" id="3.40.50.300">
    <property type="entry name" value="P-loop containing nucleotide triphosphate hydrolases"/>
    <property type="match status" value="1"/>
</dbReference>
<dbReference type="Gene3D" id="3.40.50.10140">
    <property type="entry name" value="Toll/interleukin-1 receptor homology (TIR) domain"/>
    <property type="match status" value="1"/>
</dbReference>
<evidence type="ECO:0000313" key="6">
    <source>
        <dbReference type="Proteomes" id="UP001058974"/>
    </source>
</evidence>
<dbReference type="GO" id="GO:0007165">
    <property type="term" value="P:signal transduction"/>
    <property type="evidence" value="ECO:0007669"/>
    <property type="project" value="InterPro"/>
</dbReference>
<dbReference type="Pfam" id="PF23282">
    <property type="entry name" value="WHD_ROQ1"/>
    <property type="match status" value="1"/>
</dbReference>
<dbReference type="InterPro" id="IPR000157">
    <property type="entry name" value="TIR_dom"/>
</dbReference>